<dbReference type="SUPFAM" id="SSF51735">
    <property type="entry name" value="NAD(P)-binding Rossmann-fold domains"/>
    <property type="match status" value="1"/>
</dbReference>
<dbReference type="Pfam" id="PF13561">
    <property type="entry name" value="adh_short_C2"/>
    <property type="match status" value="1"/>
</dbReference>
<dbReference type="GO" id="GO:0004316">
    <property type="term" value="F:3-oxoacyl-[acyl-carrier-protein] reductase (NADPH) activity"/>
    <property type="evidence" value="ECO:0007669"/>
    <property type="project" value="UniProtKB-EC"/>
</dbReference>
<protein>
    <submittedName>
        <fullName evidence="4">3-oxoacyl-[acyl-carrier protein] reductase</fullName>
        <ecNumber evidence="4">1.1.1.100</ecNumber>
    </submittedName>
</protein>
<evidence type="ECO:0000259" key="3">
    <source>
        <dbReference type="SMART" id="SM00822"/>
    </source>
</evidence>
<dbReference type="EC" id="1.1.1.100" evidence="4"/>
<evidence type="ECO:0000256" key="2">
    <source>
        <dbReference type="ARBA" id="ARBA00023002"/>
    </source>
</evidence>
<dbReference type="GO" id="GO:0048038">
    <property type="term" value="F:quinone binding"/>
    <property type="evidence" value="ECO:0007669"/>
    <property type="project" value="TreeGrafter"/>
</dbReference>
<comment type="caution">
    <text evidence="4">The sequence shown here is derived from an EMBL/GenBank/DDBJ whole genome shotgun (WGS) entry which is preliminary data.</text>
</comment>
<sequence>MFDLKDKVALITGANGGIPRATAALFHRLGAHLVLTDLDRAALDAFAAGLPAGGPRVLTARADVTDRAEVDAAVALAAREFGGLDILVTGAGLYVEREVPAMTDEEWRQTLAINLDGVFYACRAAMPLLREGGAIVNIASMAGHRGSIRHAHYAACKGAVLSFTRSLVHELSPRGIRANCVSPGVIATPMTETIMRENGAALLAATPMKRFGTPEEVASVIAFLASDAASYVTGETVQINGGVYMG</sequence>
<dbReference type="RefSeq" id="WP_184481591.1">
    <property type="nucleotide sequence ID" value="NZ_JAAEDJ010000235.1"/>
</dbReference>
<dbReference type="PRINTS" id="PR00080">
    <property type="entry name" value="SDRFAMILY"/>
</dbReference>
<dbReference type="PANTHER" id="PTHR42760">
    <property type="entry name" value="SHORT-CHAIN DEHYDROGENASES/REDUCTASES FAMILY MEMBER"/>
    <property type="match status" value="1"/>
</dbReference>
<reference evidence="4 5" key="1">
    <citation type="submission" date="2020-08" db="EMBL/GenBank/DDBJ databases">
        <title>Genomic Encyclopedia of Type Strains, Phase IV (KMG-IV): sequencing the most valuable type-strain genomes for metagenomic binning, comparative biology and taxonomic classification.</title>
        <authorList>
            <person name="Goeker M."/>
        </authorList>
    </citation>
    <scope>NUCLEOTIDE SEQUENCE [LARGE SCALE GENOMIC DNA]</scope>
    <source>
        <strain evidence="4 5">DSM 25895</strain>
    </source>
</reference>
<evidence type="ECO:0000313" key="4">
    <source>
        <dbReference type="EMBL" id="MBB5688705.1"/>
    </source>
</evidence>
<dbReference type="Proteomes" id="UP000562254">
    <property type="component" value="Unassembled WGS sequence"/>
</dbReference>
<proteinExistence type="inferred from homology"/>
<feature type="domain" description="Ketoreductase" evidence="3">
    <location>
        <begin position="7"/>
        <end position="189"/>
    </location>
</feature>
<evidence type="ECO:0000256" key="1">
    <source>
        <dbReference type="ARBA" id="ARBA00006484"/>
    </source>
</evidence>
<comment type="similarity">
    <text evidence="1">Belongs to the short-chain dehydrogenases/reductases (SDR) family.</text>
</comment>
<dbReference type="Gene3D" id="3.40.50.720">
    <property type="entry name" value="NAD(P)-binding Rossmann-like Domain"/>
    <property type="match status" value="1"/>
</dbReference>
<dbReference type="EMBL" id="JACIJE010000002">
    <property type="protein sequence ID" value="MBB5688705.1"/>
    <property type="molecule type" value="Genomic_DNA"/>
</dbReference>
<dbReference type="NCBIfam" id="NF005559">
    <property type="entry name" value="PRK07231.1"/>
    <property type="match status" value="1"/>
</dbReference>
<organism evidence="4 5">
    <name type="scientific">Neoroseomonas alkaliterrae</name>
    <dbReference type="NCBI Taxonomy" id="1452450"/>
    <lineage>
        <taxon>Bacteria</taxon>
        <taxon>Pseudomonadati</taxon>
        <taxon>Pseudomonadota</taxon>
        <taxon>Alphaproteobacteria</taxon>
        <taxon>Acetobacterales</taxon>
        <taxon>Acetobacteraceae</taxon>
        <taxon>Neoroseomonas</taxon>
    </lineage>
</organism>
<dbReference type="InterPro" id="IPR036291">
    <property type="entry name" value="NAD(P)-bd_dom_sf"/>
</dbReference>
<dbReference type="SMART" id="SM00822">
    <property type="entry name" value="PKS_KR"/>
    <property type="match status" value="1"/>
</dbReference>
<accession>A0A840XJD6</accession>
<dbReference type="PRINTS" id="PR00081">
    <property type="entry name" value="GDHRDH"/>
</dbReference>
<dbReference type="GO" id="GO:0006633">
    <property type="term" value="P:fatty acid biosynthetic process"/>
    <property type="evidence" value="ECO:0007669"/>
    <property type="project" value="TreeGrafter"/>
</dbReference>
<gene>
    <name evidence="4" type="ORF">FHS88_000821</name>
</gene>
<keyword evidence="5" id="KW-1185">Reference proteome</keyword>
<dbReference type="PANTHER" id="PTHR42760:SF133">
    <property type="entry name" value="3-OXOACYL-[ACYL-CARRIER-PROTEIN] REDUCTASE"/>
    <property type="match status" value="1"/>
</dbReference>
<dbReference type="InterPro" id="IPR057326">
    <property type="entry name" value="KR_dom"/>
</dbReference>
<dbReference type="InterPro" id="IPR002347">
    <property type="entry name" value="SDR_fam"/>
</dbReference>
<dbReference type="FunFam" id="3.40.50.720:FF:000084">
    <property type="entry name" value="Short-chain dehydrogenase reductase"/>
    <property type="match status" value="1"/>
</dbReference>
<name>A0A840XJD6_9PROT</name>
<evidence type="ECO:0000313" key="5">
    <source>
        <dbReference type="Proteomes" id="UP000562254"/>
    </source>
</evidence>
<keyword evidence="2 4" id="KW-0560">Oxidoreductase</keyword>
<dbReference type="AlphaFoldDB" id="A0A840XJD6"/>